<name>A0ABU8UFI1_9ACTN</name>
<dbReference type="InterPro" id="IPR012340">
    <property type="entry name" value="NA-bd_OB-fold"/>
</dbReference>
<dbReference type="SUPFAM" id="SSF50249">
    <property type="entry name" value="Nucleic acid-binding proteins"/>
    <property type="match status" value="2"/>
</dbReference>
<evidence type="ECO:0000313" key="5">
    <source>
        <dbReference type="EMBL" id="MEJ8667666.1"/>
    </source>
</evidence>
<keyword evidence="3" id="KW-0687">Ribonucleoprotein</keyword>
<sequence length="197" mass="21477">MPDSDGVVRARWRTEPTPSDRNWAFLKTLHRGEIVTGTVTHIASFGVTFVDIGGFIAIINIPELSWRRIDHPSDIVTVGQEISAEILDVDPIGERVSLSLKALQEDPMALLIGQIGQTITGRVTRLVPFGVFVRIEEAEDGFEGLVHNSELTGRNPDAPQLGIQAGDTLLVKVLDIDTVSRQITLSHRRAAAVGTEP</sequence>
<organism evidence="5 6">
    <name type="scientific">Streptomyces machairae</name>
    <dbReference type="NCBI Taxonomy" id="3134109"/>
    <lineage>
        <taxon>Bacteria</taxon>
        <taxon>Bacillati</taxon>
        <taxon>Actinomycetota</taxon>
        <taxon>Actinomycetes</taxon>
        <taxon>Kitasatosporales</taxon>
        <taxon>Streptomycetaceae</taxon>
        <taxon>Streptomyces</taxon>
    </lineage>
</organism>
<accession>A0ABU8UFI1</accession>
<reference evidence="5 6" key="1">
    <citation type="submission" date="2024-03" db="EMBL/GenBank/DDBJ databases">
        <title>Novel Streptomyces species of biotechnological and ecological value are a feature of Machair soil.</title>
        <authorList>
            <person name="Prole J.R."/>
            <person name="Goodfellow M."/>
            <person name="Allenby N."/>
            <person name="Ward A.C."/>
        </authorList>
    </citation>
    <scope>NUCLEOTIDE SEQUENCE [LARGE SCALE GENOMIC DNA]</scope>
    <source>
        <strain evidence="5 6">MS1.AVA.1</strain>
    </source>
</reference>
<evidence type="ECO:0000259" key="4">
    <source>
        <dbReference type="PROSITE" id="PS50126"/>
    </source>
</evidence>
<dbReference type="PANTHER" id="PTHR10724:SF7">
    <property type="entry name" value="SMALL RIBOSOMAL SUBUNIT PROTEIN BS1C"/>
    <property type="match status" value="1"/>
</dbReference>
<evidence type="ECO:0000256" key="3">
    <source>
        <dbReference type="ARBA" id="ARBA00023274"/>
    </source>
</evidence>
<keyword evidence="2" id="KW-0689">Ribosomal protein</keyword>
<keyword evidence="6" id="KW-1185">Reference proteome</keyword>
<evidence type="ECO:0000313" key="6">
    <source>
        <dbReference type="Proteomes" id="UP001376459"/>
    </source>
</evidence>
<feature type="domain" description="S1 motif" evidence="4">
    <location>
        <begin position="32"/>
        <end position="101"/>
    </location>
</feature>
<dbReference type="InterPro" id="IPR050437">
    <property type="entry name" value="Ribos_protein_bS1-like"/>
</dbReference>
<comment type="similarity">
    <text evidence="1">Belongs to the bacterial ribosomal protein bS1 family.</text>
</comment>
<dbReference type="Pfam" id="PF00575">
    <property type="entry name" value="S1"/>
    <property type="match status" value="2"/>
</dbReference>
<dbReference type="Proteomes" id="UP001376459">
    <property type="component" value="Unassembled WGS sequence"/>
</dbReference>
<evidence type="ECO:0000256" key="1">
    <source>
        <dbReference type="ARBA" id="ARBA00006767"/>
    </source>
</evidence>
<dbReference type="SMART" id="SM00316">
    <property type="entry name" value="S1"/>
    <property type="match status" value="2"/>
</dbReference>
<dbReference type="Gene3D" id="2.40.50.140">
    <property type="entry name" value="Nucleic acid-binding proteins"/>
    <property type="match status" value="2"/>
</dbReference>
<dbReference type="InterPro" id="IPR003029">
    <property type="entry name" value="S1_domain"/>
</dbReference>
<feature type="domain" description="S1 motif" evidence="4">
    <location>
        <begin position="116"/>
        <end position="188"/>
    </location>
</feature>
<proteinExistence type="inferred from homology"/>
<dbReference type="PANTHER" id="PTHR10724">
    <property type="entry name" value="30S RIBOSOMAL PROTEIN S1"/>
    <property type="match status" value="1"/>
</dbReference>
<gene>
    <name evidence="5" type="ORF">WKI71_01085</name>
</gene>
<dbReference type="PROSITE" id="PS50126">
    <property type="entry name" value="S1"/>
    <property type="match status" value="2"/>
</dbReference>
<evidence type="ECO:0000256" key="2">
    <source>
        <dbReference type="ARBA" id="ARBA00022980"/>
    </source>
</evidence>
<protein>
    <submittedName>
        <fullName evidence="5">S1 RNA-binding domain-containing protein</fullName>
    </submittedName>
</protein>
<dbReference type="EMBL" id="JBBKAK010000001">
    <property type="protein sequence ID" value="MEJ8667666.1"/>
    <property type="molecule type" value="Genomic_DNA"/>
</dbReference>
<comment type="caution">
    <text evidence="5">The sequence shown here is derived from an EMBL/GenBank/DDBJ whole genome shotgun (WGS) entry which is preliminary data.</text>
</comment>